<organism evidence="2 3">
    <name type="scientific">Sorghum bicolor</name>
    <name type="common">Sorghum</name>
    <name type="synonym">Sorghum vulgare</name>
    <dbReference type="NCBI Taxonomy" id="4558"/>
    <lineage>
        <taxon>Eukaryota</taxon>
        <taxon>Viridiplantae</taxon>
        <taxon>Streptophyta</taxon>
        <taxon>Embryophyta</taxon>
        <taxon>Tracheophyta</taxon>
        <taxon>Spermatophyta</taxon>
        <taxon>Magnoliopsida</taxon>
        <taxon>Liliopsida</taxon>
        <taxon>Poales</taxon>
        <taxon>Poaceae</taxon>
        <taxon>PACMAD clade</taxon>
        <taxon>Panicoideae</taxon>
        <taxon>Andropogonodae</taxon>
        <taxon>Andropogoneae</taxon>
        <taxon>Sorghinae</taxon>
        <taxon>Sorghum</taxon>
    </lineage>
</organism>
<reference evidence="2 3" key="1">
    <citation type="journal article" date="2009" name="Nature">
        <title>The Sorghum bicolor genome and the diversification of grasses.</title>
        <authorList>
            <person name="Paterson A.H."/>
            <person name="Bowers J.E."/>
            <person name="Bruggmann R."/>
            <person name="Dubchak I."/>
            <person name="Grimwood J."/>
            <person name="Gundlach H."/>
            <person name="Haberer G."/>
            <person name="Hellsten U."/>
            <person name="Mitros T."/>
            <person name="Poliakov A."/>
            <person name="Schmutz J."/>
            <person name="Spannagl M."/>
            <person name="Tang H."/>
            <person name="Wang X."/>
            <person name="Wicker T."/>
            <person name="Bharti A.K."/>
            <person name="Chapman J."/>
            <person name="Feltus F.A."/>
            <person name="Gowik U."/>
            <person name="Grigoriev I.V."/>
            <person name="Lyons E."/>
            <person name="Maher C.A."/>
            <person name="Martis M."/>
            <person name="Narechania A."/>
            <person name="Otillar R.P."/>
            <person name="Penning B.W."/>
            <person name="Salamov A.A."/>
            <person name="Wang Y."/>
            <person name="Zhang L."/>
            <person name="Carpita N.C."/>
            <person name="Freeling M."/>
            <person name="Gingle A.R."/>
            <person name="Hash C.T."/>
            <person name="Keller B."/>
            <person name="Klein P."/>
            <person name="Kresovich S."/>
            <person name="McCann M.C."/>
            <person name="Ming R."/>
            <person name="Peterson D.G."/>
            <person name="Mehboob-ur-Rahman"/>
            <person name="Ware D."/>
            <person name="Westhoff P."/>
            <person name="Mayer K.F."/>
            <person name="Messing J."/>
            <person name="Rokhsar D.S."/>
        </authorList>
    </citation>
    <scope>NUCLEOTIDE SEQUENCE [LARGE SCALE GENOMIC DNA]</scope>
    <source>
        <strain evidence="3">cv. BTx623</strain>
    </source>
</reference>
<evidence type="ECO:0000313" key="2">
    <source>
        <dbReference type="EMBL" id="OQU83257.1"/>
    </source>
</evidence>
<evidence type="ECO:0000313" key="3">
    <source>
        <dbReference type="Proteomes" id="UP000000768"/>
    </source>
</evidence>
<accession>A0A1Z5RHW1</accession>
<gene>
    <name evidence="2" type="ORF">SORBI_3005G096932</name>
</gene>
<keyword evidence="1" id="KW-0472">Membrane</keyword>
<keyword evidence="1" id="KW-1133">Transmembrane helix</keyword>
<name>A0A1Z5RHW1_SORBI</name>
<reference evidence="3" key="2">
    <citation type="journal article" date="2018" name="Plant J.">
        <title>The Sorghum bicolor reference genome: improved assembly, gene annotations, a transcriptome atlas, and signatures of genome organization.</title>
        <authorList>
            <person name="McCormick R.F."/>
            <person name="Truong S.K."/>
            <person name="Sreedasyam A."/>
            <person name="Jenkins J."/>
            <person name="Shu S."/>
            <person name="Sims D."/>
            <person name="Kennedy M."/>
            <person name="Amirebrahimi M."/>
            <person name="Weers B.D."/>
            <person name="McKinley B."/>
            <person name="Mattison A."/>
            <person name="Morishige D.T."/>
            <person name="Grimwood J."/>
            <person name="Schmutz J."/>
            <person name="Mullet J.E."/>
        </authorList>
    </citation>
    <scope>NUCLEOTIDE SEQUENCE [LARGE SCALE GENOMIC DNA]</scope>
    <source>
        <strain evidence="3">cv. BTx623</strain>
    </source>
</reference>
<sequence length="104" mass="11971">MRRTSRAEKICFVLPTCRSKDRGQMVANISKSTSLDGAERDHHRKSGVKEQPVECQNAIALNQDRTCRARKYCKPSGRRPKFEVLTAIAIFHSLFSIFIRKDFE</sequence>
<protein>
    <submittedName>
        <fullName evidence="2">Uncharacterized protein</fullName>
    </submittedName>
</protein>
<dbReference type="InParanoid" id="A0A1Z5RHW1"/>
<dbReference type="Gramene" id="OQU83257">
    <property type="protein sequence ID" value="OQU83257"/>
    <property type="gene ID" value="SORBI_3005G096932"/>
</dbReference>
<proteinExistence type="predicted"/>
<feature type="transmembrane region" description="Helical" evidence="1">
    <location>
        <begin position="82"/>
        <end position="99"/>
    </location>
</feature>
<evidence type="ECO:0000256" key="1">
    <source>
        <dbReference type="SAM" id="Phobius"/>
    </source>
</evidence>
<keyword evidence="1" id="KW-0812">Transmembrane</keyword>
<dbReference type="Proteomes" id="UP000000768">
    <property type="component" value="Chromosome 5"/>
</dbReference>
<dbReference type="AlphaFoldDB" id="A0A1Z5RHW1"/>
<keyword evidence="3" id="KW-1185">Reference proteome</keyword>
<dbReference type="EMBL" id="CM000764">
    <property type="protein sequence ID" value="OQU83257.1"/>
    <property type="molecule type" value="Genomic_DNA"/>
</dbReference>